<feature type="transmembrane region" description="Helical" evidence="1">
    <location>
        <begin position="48"/>
        <end position="66"/>
    </location>
</feature>
<dbReference type="EMBL" id="PFBM01000016">
    <property type="protein sequence ID" value="PIR82375.1"/>
    <property type="molecule type" value="Genomic_DNA"/>
</dbReference>
<feature type="transmembrane region" description="Helical" evidence="1">
    <location>
        <begin position="6"/>
        <end position="27"/>
    </location>
</feature>
<accession>A0A2H0U9D2</accession>
<sequence>MTLEHIALTFEAVGTLLVAWAALRVHHRVLNEHDISKKVIRIMRIEQRLGILGMIFVSIGYVLLILH</sequence>
<name>A0A2H0U9D2_9BACT</name>
<evidence type="ECO:0000256" key="1">
    <source>
        <dbReference type="SAM" id="Phobius"/>
    </source>
</evidence>
<comment type="caution">
    <text evidence="2">The sequence shown here is derived from an EMBL/GenBank/DDBJ whole genome shotgun (WGS) entry which is preliminary data.</text>
</comment>
<dbReference type="AlphaFoldDB" id="A0A2H0U9D2"/>
<gene>
    <name evidence="2" type="ORF">COU20_02530</name>
</gene>
<proteinExistence type="predicted"/>
<dbReference type="Proteomes" id="UP000231379">
    <property type="component" value="Unassembled WGS sequence"/>
</dbReference>
<reference evidence="3" key="1">
    <citation type="submission" date="2017-09" db="EMBL/GenBank/DDBJ databases">
        <title>Depth-based differentiation of microbial function through sediment-hosted aquifers and enrichment of novel symbionts in the deep terrestrial subsurface.</title>
        <authorList>
            <person name="Probst A.J."/>
            <person name="Ladd B."/>
            <person name="Jarett J.K."/>
            <person name="Geller-Mcgrath D.E."/>
            <person name="Sieber C.M.K."/>
            <person name="Emerson J.B."/>
            <person name="Anantharaman K."/>
            <person name="Thomas B.C."/>
            <person name="Malmstrom R."/>
            <person name="Stieglmeier M."/>
            <person name="Klingl A."/>
            <person name="Woyke T."/>
            <person name="Ryan C.M."/>
            <person name="Banfield J.F."/>
        </authorList>
    </citation>
    <scope>NUCLEOTIDE SEQUENCE [LARGE SCALE GENOMIC DNA]</scope>
</reference>
<keyword evidence="1" id="KW-0472">Membrane</keyword>
<keyword evidence="1" id="KW-1133">Transmembrane helix</keyword>
<organism evidence="2 3">
    <name type="scientific">Candidatus Kaiserbacteria bacterium CG10_big_fil_rev_8_21_14_0_10_59_10</name>
    <dbReference type="NCBI Taxonomy" id="1974612"/>
    <lineage>
        <taxon>Bacteria</taxon>
        <taxon>Candidatus Kaiseribacteriota</taxon>
    </lineage>
</organism>
<keyword evidence="1" id="KW-0812">Transmembrane</keyword>
<protein>
    <submittedName>
        <fullName evidence="2">Uncharacterized protein</fullName>
    </submittedName>
</protein>
<evidence type="ECO:0000313" key="3">
    <source>
        <dbReference type="Proteomes" id="UP000231379"/>
    </source>
</evidence>
<evidence type="ECO:0000313" key="2">
    <source>
        <dbReference type="EMBL" id="PIR82375.1"/>
    </source>
</evidence>